<feature type="domain" description="Nicotinate phosphoribosyltransferase N-terminal" evidence="11">
    <location>
        <begin position="17"/>
        <end position="141"/>
    </location>
</feature>
<feature type="domain" description="Nicotinate/nicotinamide phosphoribosyltransferase" evidence="10">
    <location>
        <begin position="163"/>
        <end position="331"/>
    </location>
</feature>
<evidence type="ECO:0000256" key="2">
    <source>
        <dbReference type="ARBA" id="ARBA00010897"/>
    </source>
</evidence>
<accession>A0ABP5WUB0</accession>
<keyword evidence="5 9" id="KW-0436">Ligase</keyword>
<comment type="PTM">
    <text evidence="9">Transiently phosphorylated on a His residue during the reaction cycle. Phosphorylation strongly increases the affinity for substrates and increases the rate of nicotinate D-ribonucleotide production. Dephosphorylation regenerates the low-affinity form of the enzyme, leading to product release.</text>
</comment>
<dbReference type="Pfam" id="PF17767">
    <property type="entry name" value="NAPRTase_N"/>
    <property type="match status" value="1"/>
</dbReference>
<dbReference type="InterPro" id="IPR006405">
    <property type="entry name" value="Nic_PRibTrfase_pncB"/>
</dbReference>
<dbReference type="PANTHER" id="PTHR11098">
    <property type="entry name" value="NICOTINATE PHOSPHORIBOSYLTRANSFERASE"/>
    <property type="match status" value="1"/>
</dbReference>
<dbReference type="SUPFAM" id="SSF54675">
    <property type="entry name" value="Nicotinate/Quinolinate PRTase N-terminal domain-like"/>
    <property type="match status" value="1"/>
</dbReference>
<comment type="similarity">
    <text evidence="2 9">Belongs to the NAPRTase family.</text>
</comment>
<evidence type="ECO:0000256" key="8">
    <source>
        <dbReference type="ARBA" id="ARBA00048668"/>
    </source>
</evidence>
<dbReference type="InterPro" id="IPR013785">
    <property type="entry name" value="Aldolase_TIM"/>
</dbReference>
<evidence type="ECO:0000259" key="10">
    <source>
        <dbReference type="Pfam" id="PF04095"/>
    </source>
</evidence>
<evidence type="ECO:0000256" key="9">
    <source>
        <dbReference type="RuleBase" id="RU365100"/>
    </source>
</evidence>
<comment type="caution">
    <text evidence="12">The sequence shown here is derived from an EMBL/GenBank/DDBJ whole genome shotgun (WGS) entry which is preliminary data.</text>
</comment>
<dbReference type="Pfam" id="PF04095">
    <property type="entry name" value="NAPRTase"/>
    <property type="match status" value="1"/>
</dbReference>
<organism evidence="12 13">
    <name type="scientific">Streptomyces macrosporus</name>
    <dbReference type="NCBI Taxonomy" id="44032"/>
    <lineage>
        <taxon>Bacteria</taxon>
        <taxon>Bacillati</taxon>
        <taxon>Actinomycetota</taxon>
        <taxon>Actinomycetes</taxon>
        <taxon>Kitasatosporales</taxon>
        <taxon>Streptomycetaceae</taxon>
        <taxon>Streptomyces</taxon>
    </lineage>
</organism>
<evidence type="ECO:0000256" key="1">
    <source>
        <dbReference type="ARBA" id="ARBA00004952"/>
    </source>
</evidence>
<dbReference type="InterPro" id="IPR041525">
    <property type="entry name" value="N/Namide_PRibTrfase"/>
</dbReference>
<dbReference type="GO" id="GO:0016757">
    <property type="term" value="F:glycosyltransferase activity"/>
    <property type="evidence" value="ECO:0007669"/>
    <property type="project" value="UniProtKB-KW"/>
</dbReference>
<keyword evidence="4" id="KW-0597">Phosphoprotein</keyword>
<dbReference type="InterPro" id="IPR036068">
    <property type="entry name" value="Nicotinate_pribotase-like_C"/>
</dbReference>
<dbReference type="EC" id="6.3.4.21" evidence="3 9"/>
<keyword evidence="7 9" id="KW-0808">Transferase</keyword>
<dbReference type="Proteomes" id="UP001501638">
    <property type="component" value="Unassembled WGS sequence"/>
</dbReference>
<comment type="pathway">
    <text evidence="1 9">Cofactor biosynthesis; NAD(+) biosynthesis; nicotinate D-ribonucleotide from nicotinate: step 1/1.</text>
</comment>
<evidence type="ECO:0000256" key="7">
    <source>
        <dbReference type="ARBA" id="ARBA00022679"/>
    </source>
</evidence>
<dbReference type="RefSeq" id="WP_344321257.1">
    <property type="nucleotide sequence ID" value="NZ_BAAASZ010000012.1"/>
</dbReference>
<proteinExistence type="inferred from homology"/>
<sequence>MNTADLGLPVAVPSTALFTDHYELTMVQAALRGGTAGRRSVFEVFTRRLPEGRRYGVVAGIGRVLDAVENFRFEPEMIDFLRERGVVDEPTLAWLADHRFRGDIQGYPEGEVYFPGSPIMRVTGTFAECVLLETVILSILNHDSAVAAAASRMAVAAQGRPLLEMGARRTHELAAVAAARAAYVGGFSSTSDLAAGYRYNIPTVGTSAHAFTLLHDTERDAFVAQVKSMGSGTTLLVDTYDVAEAVRTAVEVAGPNLGAVRIDSGDLLLLAHRVRQQLDELGARDTKIIVTSDLDEYAIASLAAAPVDAYGVGTQLVTGSGHPTASMVYKLVARADSDDPEAPLRPVAKKSMGGKMSVAGVKWAARRLDEHGVAEAEVVGTGEVPEELKDRLLMVDLVRGGEVVARERLDVARERHVRARDGLPLSATQLSRGEPVLPTEYV</sequence>
<dbReference type="Gene3D" id="3.20.20.70">
    <property type="entry name" value="Aldolase class I"/>
    <property type="match status" value="1"/>
</dbReference>
<dbReference type="EMBL" id="BAAASZ010000012">
    <property type="protein sequence ID" value="GAA2432561.1"/>
    <property type="molecule type" value="Genomic_DNA"/>
</dbReference>
<comment type="catalytic activity">
    <reaction evidence="8 9">
        <text>5-phospho-alpha-D-ribose 1-diphosphate + nicotinate + ATP + H2O = nicotinate beta-D-ribonucleotide + ADP + phosphate + diphosphate</text>
        <dbReference type="Rhea" id="RHEA:36163"/>
        <dbReference type="ChEBI" id="CHEBI:15377"/>
        <dbReference type="ChEBI" id="CHEBI:30616"/>
        <dbReference type="ChEBI" id="CHEBI:32544"/>
        <dbReference type="ChEBI" id="CHEBI:33019"/>
        <dbReference type="ChEBI" id="CHEBI:43474"/>
        <dbReference type="ChEBI" id="CHEBI:57502"/>
        <dbReference type="ChEBI" id="CHEBI:58017"/>
        <dbReference type="ChEBI" id="CHEBI:456216"/>
        <dbReference type="EC" id="6.3.4.21"/>
    </reaction>
</comment>
<evidence type="ECO:0000313" key="13">
    <source>
        <dbReference type="Proteomes" id="UP001501638"/>
    </source>
</evidence>
<dbReference type="InterPro" id="IPR007229">
    <property type="entry name" value="Nic_PRibTrfase-Fam"/>
</dbReference>
<keyword evidence="12" id="KW-0328">Glycosyltransferase</keyword>
<evidence type="ECO:0000256" key="6">
    <source>
        <dbReference type="ARBA" id="ARBA00022642"/>
    </source>
</evidence>
<evidence type="ECO:0000256" key="4">
    <source>
        <dbReference type="ARBA" id="ARBA00022553"/>
    </source>
</evidence>
<evidence type="ECO:0000256" key="5">
    <source>
        <dbReference type="ARBA" id="ARBA00022598"/>
    </source>
</evidence>
<evidence type="ECO:0000259" key="11">
    <source>
        <dbReference type="Pfam" id="PF17767"/>
    </source>
</evidence>
<dbReference type="Gene3D" id="3.20.140.10">
    <property type="entry name" value="nicotinate phosphoribosyltransferase"/>
    <property type="match status" value="1"/>
</dbReference>
<dbReference type="PIRSF" id="PIRSF000484">
    <property type="entry name" value="NAPRT"/>
    <property type="match status" value="1"/>
</dbReference>
<protein>
    <recommendedName>
        <fullName evidence="3 9">Nicotinate phosphoribosyltransferase</fullName>
        <ecNumber evidence="3 9">6.3.4.21</ecNumber>
    </recommendedName>
</protein>
<keyword evidence="13" id="KW-1185">Reference proteome</keyword>
<dbReference type="PANTHER" id="PTHR11098:SF8">
    <property type="entry name" value="NICOTINATE PHOSPHORIBOSYLTRANSFERASE PNCB1"/>
    <property type="match status" value="1"/>
</dbReference>
<evidence type="ECO:0000256" key="3">
    <source>
        <dbReference type="ARBA" id="ARBA00013236"/>
    </source>
</evidence>
<reference evidence="13" key="1">
    <citation type="journal article" date="2019" name="Int. J. Syst. Evol. Microbiol.">
        <title>The Global Catalogue of Microorganisms (GCM) 10K type strain sequencing project: providing services to taxonomists for standard genome sequencing and annotation.</title>
        <authorList>
            <consortium name="The Broad Institute Genomics Platform"/>
            <consortium name="The Broad Institute Genome Sequencing Center for Infectious Disease"/>
            <person name="Wu L."/>
            <person name="Ma J."/>
        </authorList>
    </citation>
    <scope>NUCLEOTIDE SEQUENCE [LARGE SCALE GENOMIC DNA]</scope>
    <source>
        <strain evidence="13">JCM 6305</strain>
    </source>
</reference>
<dbReference type="SUPFAM" id="SSF51690">
    <property type="entry name" value="Nicotinate/Quinolinate PRTase C-terminal domain-like"/>
    <property type="match status" value="1"/>
</dbReference>
<name>A0ABP5WUB0_9ACTN</name>
<dbReference type="NCBIfam" id="NF006698">
    <property type="entry name" value="PRK09243.1-5"/>
    <property type="match status" value="1"/>
</dbReference>
<dbReference type="NCBIfam" id="NF009131">
    <property type="entry name" value="PRK12484.1"/>
    <property type="match status" value="1"/>
</dbReference>
<comment type="function">
    <text evidence="9">Catalyzes the first step in the biosynthesis of NAD from nicotinic acid, the ATP-dependent synthesis of beta-nicotinate D-ribonucleotide from nicotinate and 5-phospho-D-ribose 1-phosphate.</text>
</comment>
<dbReference type="InterPro" id="IPR040727">
    <property type="entry name" value="NAPRTase_N"/>
</dbReference>
<evidence type="ECO:0000313" key="12">
    <source>
        <dbReference type="EMBL" id="GAA2432561.1"/>
    </source>
</evidence>
<dbReference type="NCBIfam" id="TIGR01513">
    <property type="entry name" value="NAPRTase_put"/>
    <property type="match status" value="1"/>
</dbReference>
<keyword evidence="6 9" id="KW-0662">Pyridine nucleotide biosynthesis</keyword>
<gene>
    <name evidence="12" type="ORF">GCM10010405_14390</name>
</gene>